<organism evidence="2 3">
    <name type="scientific">Periplaneta americana</name>
    <name type="common">American cockroach</name>
    <name type="synonym">Blatta americana</name>
    <dbReference type="NCBI Taxonomy" id="6978"/>
    <lineage>
        <taxon>Eukaryota</taxon>
        <taxon>Metazoa</taxon>
        <taxon>Ecdysozoa</taxon>
        <taxon>Arthropoda</taxon>
        <taxon>Hexapoda</taxon>
        <taxon>Insecta</taxon>
        <taxon>Pterygota</taxon>
        <taxon>Neoptera</taxon>
        <taxon>Polyneoptera</taxon>
        <taxon>Dictyoptera</taxon>
        <taxon>Blattodea</taxon>
        <taxon>Blattoidea</taxon>
        <taxon>Blattidae</taxon>
        <taxon>Blattinae</taxon>
        <taxon>Periplaneta</taxon>
    </lineage>
</organism>
<feature type="chain" id="PRO_5047286452" evidence="1">
    <location>
        <begin position="38"/>
        <end position="445"/>
    </location>
</feature>
<protein>
    <submittedName>
        <fullName evidence="2">Uncharacterized protein</fullName>
    </submittedName>
</protein>
<gene>
    <name evidence="2" type="ORF">ANN_00645</name>
</gene>
<dbReference type="Proteomes" id="UP001148838">
    <property type="component" value="Unassembled WGS sequence"/>
</dbReference>
<keyword evidence="1" id="KW-0732">Signal</keyword>
<reference evidence="2 3" key="1">
    <citation type="journal article" date="2022" name="Allergy">
        <title>Genome assembly and annotation of Periplaneta americana reveal a comprehensive cockroach allergen profile.</title>
        <authorList>
            <person name="Wang L."/>
            <person name="Xiong Q."/>
            <person name="Saelim N."/>
            <person name="Wang L."/>
            <person name="Nong W."/>
            <person name="Wan A.T."/>
            <person name="Shi M."/>
            <person name="Liu X."/>
            <person name="Cao Q."/>
            <person name="Hui J.H.L."/>
            <person name="Sookrung N."/>
            <person name="Leung T.F."/>
            <person name="Tungtrongchitr A."/>
            <person name="Tsui S.K.W."/>
        </authorList>
    </citation>
    <scope>NUCLEOTIDE SEQUENCE [LARGE SCALE GENOMIC DNA]</scope>
    <source>
        <strain evidence="2">PWHHKU_190912</strain>
    </source>
</reference>
<comment type="caution">
    <text evidence="2">The sequence shown here is derived from an EMBL/GenBank/DDBJ whole genome shotgun (WGS) entry which is preliminary data.</text>
</comment>
<dbReference type="Gene3D" id="3.40.190.10">
    <property type="entry name" value="Periplasmic binding protein-like II"/>
    <property type="match status" value="1"/>
</dbReference>
<evidence type="ECO:0000313" key="3">
    <source>
        <dbReference type="Proteomes" id="UP001148838"/>
    </source>
</evidence>
<accession>A0ABQ8TRC9</accession>
<name>A0ABQ8TRC9_PERAM</name>
<dbReference type="EMBL" id="JAJSOF020000003">
    <property type="protein sequence ID" value="KAJ4449248.1"/>
    <property type="molecule type" value="Genomic_DNA"/>
</dbReference>
<keyword evidence="3" id="KW-1185">Reference proteome</keyword>
<evidence type="ECO:0000256" key="1">
    <source>
        <dbReference type="SAM" id="SignalP"/>
    </source>
</evidence>
<feature type="signal peptide" evidence="1">
    <location>
        <begin position="1"/>
        <end position="37"/>
    </location>
</feature>
<evidence type="ECO:0000313" key="2">
    <source>
        <dbReference type="EMBL" id="KAJ4449248.1"/>
    </source>
</evidence>
<sequence length="445" mass="50129">MAGLCEDGNEPPGSLKANKQAMKLLIFLLALLNICSALLKYDEEMQKVQNKTLANYISNITRRYFTPGQIVFSIPTRPKVTIHQKSLRQLSENENHDVANEVINNLSQDGQYSFTVTQCGDTDYDQPPQNLLQPDNYIIFTSSYIEFDEILENSIDNIQSITGLNAWNPKANILFVVDPKVVAANPASEVMDMVTELFAAQGIFNSLFIIQSKESFTTETQNSTFRLETYGWLPEMSQNACLTPKEIYLVDRYDFPSTSMFDETPIIIQKPFCANSQLCPLKVAVAFKDYDMIVNEKNESVLHSKNPEAQMLEEIFKKLNLTLNYLEPHHKGDTTTAILETIGAVMQGTADIAIGQLSLTGDSNQIAEYTYPHDSLTHKCQRREYLYTNGRQHSLKCVKGKQSRPMCPVVQQEEVESIPASSYECTIDHSAVCSPRVKDASPRML</sequence>
<proteinExistence type="predicted"/>